<dbReference type="OrthoDB" id="1903255at2759"/>
<reference evidence="6 7" key="1">
    <citation type="journal article" date="2017" name="Nature">
        <title>The Apostasia genome and the evolution of orchids.</title>
        <authorList>
            <person name="Zhang G.Q."/>
            <person name="Liu K.W."/>
            <person name="Li Z."/>
            <person name="Lohaus R."/>
            <person name="Hsiao Y.Y."/>
            <person name="Niu S.C."/>
            <person name="Wang J.Y."/>
            <person name="Lin Y.C."/>
            <person name="Xu Q."/>
            <person name="Chen L.J."/>
            <person name="Yoshida K."/>
            <person name="Fujiwara S."/>
            <person name="Wang Z.W."/>
            <person name="Zhang Y.Q."/>
            <person name="Mitsuda N."/>
            <person name="Wang M."/>
            <person name="Liu G.H."/>
            <person name="Pecoraro L."/>
            <person name="Huang H.X."/>
            <person name="Xiao X.J."/>
            <person name="Lin M."/>
            <person name="Wu X.Y."/>
            <person name="Wu W.L."/>
            <person name="Chen Y.Y."/>
            <person name="Chang S.B."/>
            <person name="Sakamoto S."/>
            <person name="Ohme-Takagi M."/>
            <person name="Yagi M."/>
            <person name="Zeng S.J."/>
            <person name="Shen C.Y."/>
            <person name="Yeh C.M."/>
            <person name="Luo Y.B."/>
            <person name="Tsai W.C."/>
            <person name="Van de Peer Y."/>
            <person name="Liu Z.J."/>
        </authorList>
    </citation>
    <scope>NUCLEOTIDE SEQUENCE [LARGE SCALE GENOMIC DNA]</scope>
    <source>
        <strain evidence="7">cv. Shenzhen</strain>
        <tissue evidence="6">Stem</tissue>
    </source>
</reference>
<comment type="function">
    <text evidence="1">May act as a substrate-specific adapter of an E3 ubiquitin-protein ligase complex (CUL3-RBX1-BTB) which mediates the ubiquitination and subsequent proteasomal degradation of target proteins.</text>
</comment>
<feature type="domain" description="BTB" evidence="5">
    <location>
        <begin position="193"/>
        <end position="269"/>
    </location>
</feature>
<evidence type="ECO:0000313" key="6">
    <source>
        <dbReference type="EMBL" id="PKA55988.1"/>
    </source>
</evidence>
<name>A0A2I0AKA8_9ASPA</name>
<dbReference type="Gene3D" id="3.30.710.10">
    <property type="entry name" value="Potassium Channel Kv1.1, Chain A"/>
    <property type="match status" value="1"/>
</dbReference>
<dbReference type="GO" id="GO:0016567">
    <property type="term" value="P:protein ubiquitination"/>
    <property type="evidence" value="ECO:0007669"/>
    <property type="project" value="UniProtKB-UniPathway"/>
</dbReference>
<dbReference type="AlphaFoldDB" id="A0A2I0AKA8"/>
<keyword evidence="7" id="KW-1185">Reference proteome</keyword>
<dbReference type="PROSITE" id="PS50097">
    <property type="entry name" value="BTB"/>
    <property type="match status" value="1"/>
</dbReference>
<dbReference type="InterPro" id="IPR000210">
    <property type="entry name" value="BTB/POZ_dom"/>
</dbReference>
<dbReference type="InterPro" id="IPR011333">
    <property type="entry name" value="SKP1/BTB/POZ_sf"/>
</dbReference>
<evidence type="ECO:0000256" key="3">
    <source>
        <dbReference type="ARBA" id="ARBA00022786"/>
    </source>
</evidence>
<evidence type="ECO:0000313" key="7">
    <source>
        <dbReference type="Proteomes" id="UP000236161"/>
    </source>
</evidence>
<keyword evidence="3" id="KW-0833">Ubl conjugation pathway</keyword>
<evidence type="ECO:0000256" key="2">
    <source>
        <dbReference type="ARBA" id="ARBA00004906"/>
    </source>
</evidence>
<dbReference type="STRING" id="1088818.A0A2I0AKA8"/>
<dbReference type="EMBL" id="KZ451976">
    <property type="protein sequence ID" value="PKA55988.1"/>
    <property type="molecule type" value="Genomic_DNA"/>
</dbReference>
<dbReference type="InterPro" id="IPR038920">
    <property type="entry name" value="At3g05675-like"/>
</dbReference>
<dbReference type="PANTHER" id="PTHR31060">
    <property type="entry name" value="OSJNBA0011J08.25 PROTEIN-RELATED"/>
    <property type="match status" value="1"/>
</dbReference>
<dbReference type="Pfam" id="PF25553">
    <property type="entry name" value="BTB-POZ_ANK-like"/>
    <property type="match status" value="1"/>
</dbReference>
<dbReference type="PANTHER" id="PTHR31060:SF3">
    <property type="entry name" value="OS04G0579700 PROTEIN"/>
    <property type="match status" value="1"/>
</dbReference>
<proteinExistence type="predicted"/>
<dbReference type="InterPro" id="IPR058039">
    <property type="entry name" value="At3g05675-like_ankyrin"/>
</dbReference>
<evidence type="ECO:0000256" key="4">
    <source>
        <dbReference type="SAM" id="MobiDB-lite"/>
    </source>
</evidence>
<sequence>MAASAHLKTLSPSDAQSHTPSPRSKRHRHREARDLSLSTPEVVVSDSAWCCLASRQQTPSCSPSPLEPPVPVVAGDSSAMEASPCSNPPYPSSYSKFNSALNAGLLNPMSPPLHDKTRSSPTLFDMMANEQEYNPRAATFPLPPPSSGQILPPGRATGAGVSSQDRQVLLQERVAEILGCCSPGNLFNDSETGDVRLTLSSKDGFSVSFTVHRHILVAHSRFFAAKLSDRWSKQQRSLPHLVEISDCDDVEVYMETLRLMYCKDLRRRLMKEDVNKVLGILKVSAAILFDAGVLSCLEYLEAAPWAEDEEEKIASLLSQLHLESSGAGEVLKRVSLEVVPSSMEEANGNGPSTGSGEEILVRLLQVVLEGKDEKARREMKGLVSKMLQENSNASHGHGQAGAGDLSKESLYSACHGCLCLLRQHFMRAAASDLFEAAQIARQADNLHWILDILIDRQIADEFLWTWAAEADLAEAHHRVPAIHRFEISRVTARLFVGIGKGQILVSKEARSLLLRTWLEPFYEDFGWMRRACKGLDRHLVEDGLSNTILTLPLAMQQEILLAWFDRYLNSGDDCPNIQRGFEVWWRRAFWRRNGDPGRPPQLRIAAAGENSS</sequence>
<dbReference type="SUPFAM" id="SSF54695">
    <property type="entry name" value="POZ domain"/>
    <property type="match status" value="1"/>
</dbReference>
<gene>
    <name evidence="6" type="ORF">AXF42_Ash014660</name>
</gene>
<protein>
    <submittedName>
        <fullName evidence="6">BTB/POZ domain-containing protein</fullName>
    </submittedName>
</protein>
<feature type="region of interest" description="Disordered" evidence="4">
    <location>
        <begin position="1"/>
        <end position="39"/>
    </location>
</feature>
<dbReference type="Pfam" id="PF00651">
    <property type="entry name" value="BTB"/>
    <property type="match status" value="1"/>
</dbReference>
<comment type="pathway">
    <text evidence="2">Protein modification; protein ubiquitination.</text>
</comment>
<evidence type="ECO:0000256" key="1">
    <source>
        <dbReference type="ARBA" id="ARBA00002668"/>
    </source>
</evidence>
<organism evidence="6 7">
    <name type="scientific">Apostasia shenzhenica</name>
    <dbReference type="NCBI Taxonomy" id="1088818"/>
    <lineage>
        <taxon>Eukaryota</taxon>
        <taxon>Viridiplantae</taxon>
        <taxon>Streptophyta</taxon>
        <taxon>Embryophyta</taxon>
        <taxon>Tracheophyta</taxon>
        <taxon>Spermatophyta</taxon>
        <taxon>Magnoliopsida</taxon>
        <taxon>Liliopsida</taxon>
        <taxon>Asparagales</taxon>
        <taxon>Orchidaceae</taxon>
        <taxon>Apostasioideae</taxon>
        <taxon>Apostasia</taxon>
    </lineage>
</organism>
<evidence type="ECO:0000259" key="5">
    <source>
        <dbReference type="PROSITE" id="PS50097"/>
    </source>
</evidence>
<dbReference type="Proteomes" id="UP000236161">
    <property type="component" value="Unassembled WGS sequence"/>
</dbReference>
<accession>A0A2I0AKA8</accession>
<dbReference type="UniPathway" id="UPA00143"/>
<feature type="compositionally biased region" description="Polar residues" evidence="4">
    <location>
        <begin position="10"/>
        <end position="22"/>
    </location>
</feature>